<proteinExistence type="predicted"/>
<reference evidence="3 4" key="1">
    <citation type="submission" date="2015-04" db="EMBL/GenBank/DDBJ databases">
        <authorList>
            <consortium name="Pathogen Informatics"/>
        </authorList>
    </citation>
    <scope>NUCLEOTIDE SEQUENCE [LARGE SCALE GENOMIC DNA]</scope>
    <source>
        <strain evidence="3 4">SGS1</strain>
    </source>
</reference>
<dbReference type="KEGG" id="prel:PRELSG_0006350"/>
<dbReference type="EMBL" id="CVMU01000372">
    <property type="protein sequence ID" value="CRG85211.1"/>
    <property type="molecule type" value="Genomic_DNA"/>
</dbReference>
<gene>
    <name evidence="3" type="ORF">PRELSG_0006350</name>
</gene>
<dbReference type="RefSeq" id="XP_028531255.1">
    <property type="nucleotide sequence ID" value="XM_028676701.1"/>
</dbReference>
<evidence type="ECO:0000256" key="1">
    <source>
        <dbReference type="SAM" id="MobiDB-lite"/>
    </source>
</evidence>
<keyword evidence="2" id="KW-0472">Membrane</keyword>
<protein>
    <submittedName>
        <fullName evidence="3">Uncharacterized protein</fullName>
    </submittedName>
</protein>
<accession>A0A1J1GKI3</accession>
<keyword evidence="2" id="KW-1133">Transmembrane helix</keyword>
<feature type="compositionally biased region" description="Polar residues" evidence="1">
    <location>
        <begin position="144"/>
        <end position="156"/>
    </location>
</feature>
<evidence type="ECO:0000313" key="4">
    <source>
        <dbReference type="Proteomes" id="UP000220158"/>
    </source>
</evidence>
<feature type="transmembrane region" description="Helical" evidence="2">
    <location>
        <begin position="192"/>
        <end position="211"/>
    </location>
</feature>
<evidence type="ECO:0000256" key="2">
    <source>
        <dbReference type="SAM" id="Phobius"/>
    </source>
</evidence>
<organism evidence="3 4">
    <name type="scientific">Plasmodium relictum</name>
    <dbReference type="NCBI Taxonomy" id="85471"/>
    <lineage>
        <taxon>Eukaryota</taxon>
        <taxon>Sar</taxon>
        <taxon>Alveolata</taxon>
        <taxon>Apicomplexa</taxon>
        <taxon>Aconoidasida</taxon>
        <taxon>Haemosporida</taxon>
        <taxon>Plasmodiidae</taxon>
        <taxon>Plasmodium</taxon>
        <taxon>Plasmodium (Haemamoeba)</taxon>
    </lineage>
</organism>
<feature type="region of interest" description="Disordered" evidence="1">
    <location>
        <begin position="109"/>
        <end position="156"/>
    </location>
</feature>
<dbReference type="VEuPathDB" id="PlasmoDB:PRELSG_0006350"/>
<sequence>MNGNTTLTLALSHSTPTGNVSAISPSTIATPKLYSIASSPTTMPIPNPNNSSQLINGTSTGIIPSVYAASLTGSSIPANISIPQPPNSSQSTTASVTDMALVANDTQPNHATIKPSLTTSNTISSSVHNTTSNSSNANVNASAPNGTIGNTKQSAQVPPQNSFTFSQFTQSPSPTNAIQTSMDASSPSAPCLIIFPAIIFFVIIIIVSYYYKDYICYDNNSLLLLL</sequence>
<dbReference type="GeneID" id="39733977"/>
<name>A0A1J1GKI3_PLARL</name>
<evidence type="ECO:0000313" key="3">
    <source>
        <dbReference type="EMBL" id="CRG85211.1"/>
    </source>
</evidence>
<dbReference type="AlphaFoldDB" id="A0A1J1GKI3"/>
<feature type="compositionally biased region" description="Low complexity" evidence="1">
    <location>
        <begin position="118"/>
        <end position="143"/>
    </location>
</feature>
<keyword evidence="4" id="KW-1185">Reference proteome</keyword>
<dbReference type="Proteomes" id="UP000220158">
    <property type="component" value="Unassembled WGS sequence"/>
</dbReference>
<keyword evidence="2" id="KW-0812">Transmembrane</keyword>